<keyword evidence="2" id="KW-1185">Reference proteome</keyword>
<evidence type="ECO:0000313" key="2">
    <source>
        <dbReference type="Proteomes" id="UP000194127"/>
    </source>
</evidence>
<dbReference type="Gene3D" id="3.80.10.10">
    <property type="entry name" value="Ribonuclease Inhibitor"/>
    <property type="match status" value="1"/>
</dbReference>
<dbReference type="GeneID" id="36327251"/>
<proteinExistence type="predicted"/>
<accession>A0A1X6NFP6</accession>
<reference evidence="1 2" key="1">
    <citation type="submission" date="2017-04" db="EMBL/GenBank/DDBJ databases">
        <title>Genome Sequence of the Model Brown-Rot Fungus Postia placenta SB12.</title>
        <authorList>
            <consortium name="DOE Joint Genome Institute"/>
            <person name="Gaskell J."/>
            <person name="Kersten P."/>
            <person name="Larrondo L.F."/>
            <person name="Canessa P."/>
            <person name="Martinez D."/>
            <person name="Hibbett D."/>
            <person name="Schmoll M."/>
            <person name="Kubicek C.P."/>
            <person name="Martinez A.T."/>
            <person name="Yadav J."/>
            <person name="Master E."/>
            <person name="Magnuson J.K."/>
            <person name="James T."/>
            <person name="Yaver D."/>
            <person name="Berka R."/>
            <person name="Labutti K."/>
            <person name="Lipzen A."/>
            <person name="Aerts A."/>
            <person name="Barry K."/>
            <person name="Henrissat B."/>
            <person name="Blanchette R."/>
            <person name="Grigoriev I."/>
            <person name="Cullen D."/>
        </authorList>
    </citation>
    <scope>NUCLEOTIDE SEQUENCE [LARGE SCALE GENOMIC DNA]</scope>
    <source>
        <strain evidence="1 2">MAD-698-R-SB12</strain>
    </source>
</reference>
<protein>
    <recommendedName>
        <fullName evidence="3">F-box domain-containing protein</fullName>
    </recommendedName>
</protein>
<name>A0A1X6NFP6_9APHY</name>
<dbReference type="RefSeq" id="XP_024344253.1">
    <property type="nucleotide sequence ID" value="XM_024482301.1"/>
</dbReference>
<dbReference type="Proteomes" id="UP000194127">
    <property type="component" value="Unassembled WGS sequence"/>
</dbReference>
<sequence>MSSVPPELSDYIIDFLYDDPRALAACSLVCRDFLPTARFHYFSSIPLYGIRRYVSFAKLLEGSPALGRYVREVNIRSLTPIRPGEVPLVEKPLPNIVALLPQMKTLDMSSLDVSNAVKTVLTQATPVTELRVQYCVFPSFDDFVELFYSYPRIEELTLRGVSWRSLFHHSRDHITPAPQLRKLALGRDVDAKTIIDFMIDGNHIPHLETLSACCICDEDAAAVGALLDTLGSSLKHLELEWNPLHSATNALFLPSGLSIQACDNLETLFLRCVITVGHSIPWASSLLADLRATAIKKISIEIRLLGDLDAVNWTSLQRTLIDAKFGCLQSVTFKLKIWSGVGLTAPEVEGMIRERIPLLERKGIVHVTS</sequence>
<evidence type="ECO:0000313" key="1">
    <source>
        <dbReference type="EMBL" id="OSX67459.1"/>
    </source>
</evidence>
<gene>
    <name evidence="1" type="ORF">POSPLADRAFT_1068493</name>
</gene>
<dbReference type="SUPFAM" id="SSF52047">
    <property type="entry name" value="RNI-like"/>
    <property type="match status" value="1"/>
</dbReference>
<dbReference type="EMBL" id="KZ110591">
    <property type="protein sequence ID" value="OSX67459.1"/>
    <property type="molecule type" value="Genomic_DNA"/>
</dbReference>
<dbReference type="OrthoDB" id="2977329at2759"/>
<organism evidence="1 2">
    <name type="scientific">Postia placenta MAD-698-R-SB12</name>
    <dbReference type="NCBI Taxonomy" id="670580"/>
    <lineage>
        <taxon>Eukaryota</taxon>
        <taxon>Fungi</taxon>
        <taxon>Dikarya</taxon>
        <taxon>Basidiomycota</taxon>
        <taxon>Agaricomycotina</taxon>
        <taxon>Agaricomycetes</taxon>
        <taxon>Polyporales</taxon>
        <taxon>Adustoporiaceae</taxon>
        <taxon>Rhodonia</taxon>
    </lineage>
</organism>
<dbReference type="AlphaFoldDB" id="A0A1X6NFP6"/>
<dbReference type="InterPro" id="IPR032675">
    <property type="entry name" value="LRR_dom_sf"/>
</dbReference>
<evidence type="ECO:0008006" key="3">
    <source>
        <dbReference type="Google" id="ProtNLM"/>
    </source>
</evidence>